<dbReference type="KEGG" id="bpg:Bathy12g00910"/>
<feature type="compositionally biased region" description="Basic and acidic residues" evidence="1">
    <location>
        <begin position="480"/>
        <end position="495"/>
    </location>
</feature>
<dbReference type="RefSeq" id="XP_007509982.1">
    <property type="nucleotide sequence ID" value="XM_007509920.1"/>
</dbReference>
<accession>K8ELI1</accession>
<dbReference type="Gene3D" id="2.130.10.10">
    <property type="entry name" value="YVTN repeat-like/Quinoprotein amine dehydrogenase"/>
    <property type="match status" value="1"/>
</dbReference>
<organism evidence="2 3">
    <name type="scientific">Bathycoccus prasinos</name>
    <dbReference type="NCBI Taxonomy" id="41875"/>
    <lineage>
        <taxon>Eukaryota</taxon>
        <taxon>Viridiplantae</taxon>
        <taxon>Chlorophyta</taxon>
        <taxon>Mamiellophyceae</taxon>
        <taxon>Mamiellales</taxon>
        <taxon>Bathycoccaceae</taxon>
        <taxon>Bathycoccus</taxon>
    </lineage>
</organism>
<proteinExistence type="predicted"/>
<dbReference type="InterPro" id="IPR015943">
    <property type="entry name" value="WD40/YVTN_repeat-like_dom_sf"/>
</dbReference>
<evidence type="ECO:0000256" key="1">
    <source>
        <dbReference type="SAM" id="MobiDB-lite"/>
    </source>
</evidence>
<feature type="compositionally biased region" description="Acidic residues" evidence="1">
    <location>
        <begin position="1"/>
        <end position="13"/>
    </location>
</feature>
<feature type="compositionally biased region" description="Low complexity" evidence="1">
    <location>
        <begin position="522"/>
        <end position="556"/>
    </location>
</feature>
<name>K8ELI1_9CHLO</name>
<feature type="region of interest" description="Disordered" evidence="1">
    <location>
        <begin position="1"/>
        <end position="45"/>
    </location>
</feature>
<feature type="compositionally biased region" description="Basic and acidic residues" evidence="1">
    <location>
        <begin position="258"/>
        <end position="271"/>
    </location>
</feature>
<dbReference type="GeneID" id="19012603"/>
<feature type="region of interest" description="Disordered" evidence="1">
    <location>
        <begin position="463"/>
        <end position="559"/>
    </location>
</feature>
<dbReference type="EMBL" id="FO082267">
    <property type="protein sequence ID" value="CCO19097.1"/>
    <property type="molecule type" value="Genomic_DNA"/>
</dbReference>
<feature type="compositionally biased region" description="Basic and acidic residues" evidence="1">
    <location>
        <begin position="212"/>
        <end position="226"/>
    </location>
</feature>
<feature type="region of interest" description="Disordered" evidence="1">
    <location>
        <begin position="106"/>
        <end position="134"/>
    </location>
</feature>
<keyword evidence="3" id="KW-1185">Reference proteome</keyword>
<reference evidence="2 3" key="1">
    <citation type="submission" date="2011-10" db="EMBL/GenBank/DDBJ databases">
        <authorList>
            <person name="Genoscope - CEA"/>
        </authorList>
    </citation>
    <scope>NUCLEOTIDE SEQUENCE [LARGE SCALE GENOMIC DNA]</scope>
    <source>
        <strain evidence="2 3">RCC 1105</strain>
    </source>
</reference>
<sequence>MEDNEEEDKEGEELDRTVVVNDSPTKSLSKADYADEENATTKKKSFTPINATMNERMKKLFSKENREIFAKNAKETTFKAGTLLQDVSSKSFVKMKESVQKMKELSVTKKNADENENDDDAKAKKRVERGIRASTTETNNNADIFLDVEDDLRFLGYADGDHATLAKVTVMKWSVMFPRCLAVGREDGTIRVIVFGSKNGMDNRAKNKKKEKNKEAKEATSEKRAATNDISQQQKEEEEEGNEKKQHKKGGSVADRVASIEKEQKQEEGRDGASTPPPPTTEIILSDDEDEEKMDEYNAHGVSHVFELEDVFTEAVSDLDWSLDGSALLACSAKGKEIRMYKLNDNNSGNTNNATKYFRSGTLEAVVQISENPRSVKIHPVRTNLALITTKQRSVMLADVNSSQPPDRVRVQGDPEAGLKEICFNTSGRLAYFGDDTGRVFTLSCIERKDFTKKLSISKLLNKGKKSSNNSSLAKQTDPTSRRIKEEKNKNDMRRSNSSSGDMASKGGEGDDSGGGDHAAENNDNANNDNNNNGINGEASESPAAPAAKKSLMSALKPEEIKEKAKEKANLMAKRMKDDVKVAMNKVKTYAKEKATKPSQGFSLTVLHVNSLGQERSPVCALFWCAYVASINAPVLAVATANGKIRLLRIVDLGTSGDHLVPIATASMPSQRGGFSFCPAKVSTAPPMVASPRDKVTGLVCEILQTKNSLSQNEEGQDERNYEIKQVLETREDDTFFSDGEDETKQDKPKTPALAFCADSFSFSSDGLRLAGSNANGKVAIWTSFAM</sequence>
<protein>
    <submittedName>
        <fullName evidence="2">Uncharacterized protein</fullName>
    </submittedName>
</protein>
<dbReference type="AlphaFoldDB" id="K8ELI1"/>
<evidence type="ECO:0000313" key="3">
    <source>
        <dbReference type="Proteomes" id="UP000198341"/>
    </source>
</evidence>
<evidence type="ECO:0000313" key="2">
    <source>
        <dbReference type="EMBL" id="CCO19097.1"/>
    </source>
</evidence>
<dbReference type="Proteomes" id="UP000198341">
    <property type="component" value="Chromosome 12"/>
</dbReference>
<feature type="region of interest" description="Disordered" evidence="1">
    <location>
        <begin position="200"/>
        <end position="291"/>
    </location>
</feature>
<feature type="compositionally biased region" description="Low complexity" evidence="1">
    <location>
        <begin position="463"/>
        <end position="473"/>
    </location>
</feature>
<dbReference type="SUPFAM" id="SSF50978">
    <property type="entry name" value="WD40 repeat-like"/>
    <property type="match status" value="1"/>
</dbReference>
<gene>
    <name evidence="2" type="ordered locus">Bathy12g00910</name>
</gene>
<dbReference type="InterPro" id="IPR036322">
    <property type="entry name" value="WD40_repeat_dom_sf"/>
</dbReference>